<evidence type="ECO:0000259" key="7">
    <source>
        <dbReference type="Pfam" id="PF02826"/>
    </source>
</evidence>
<evidence type="ECO:0000256" key="1">
    <source>
        <dbReference type="ARBA" id="ARBA00022490"/>
    </source>
</evidence>
<dbReference type="InterPro" id="IPR006139">
    <property type="entry name" value="D-isomer_2_OHA_DH_cat_dom"/>
</dbReference>
<dbReference type="HAMAP" id="MF_01825">
    <property type="entry name" value="PdxB"/>
    <property type="match status" value="1"/>
</dbReference>
<comment type="subunit">
    <text evidence="5">Homodimer.</text>
</comment>
<keyword evidence="4 5" id="KW-0664">Pyridoxine biosynthesis</keyword>
<evidence type="ECO:0000259" key="8">
    <source>
        <dbReference type="Pfam" id="PF11890"/>
    </source>
</evidence>
<protein>
    <recommendedName>
        <fullName evidence="5">Erythronate-4-phosphate dehydrogenase</fullName>
        <ecNumber evidence="5">1.1.1.290</ecNumber>
    </recommendedName>
</protein>
<dbReference type="PANTHER" id="PTHR42938:SF9">
    <property type="entry name" value="FORMATE DEHYDROGENASE 1"/>
    <property type="match status" value="1"/>
</dbReference>
<dbReference type="Pfam" id="PF02826">
    <property type="entry name" value="2-Hacid_dh_C"/>
    <property type="match status" value="1"/>
</dbReference>
<keyword evidence="1 5" id="KW-0963">Cytoplasm</keyword>
<dbReference type="OrthoDB" id="9770208at2"/>
<gene>
    <name evidence="5" type="primary">pdxB</name>
    <name evidence="9" type="ORF">AX660_14925</name>
</gene>
<evidence type="ECO:0000313" key="10">
    <source>
        <dbReference type="Proteomes" id="UP000070299"/>
    </source>
</evidence>
<dbReference type="GO" id="GO:0033711">
    <property type="term" value="F:4-phosphoerythronate dehydrogenase activity"/>
    <property type="evidence" value="ECO:0007669"/>
    <property type="project" value="UniProtKB-EC"/>
</dbReference>
<dbReference type="Gene3D" id="3.40.50.720">
    <property type="entry name" value="NAD(P)-binding Rossmann-like Domain"/>
    <property type="match status" value="2"/>
</dbReference>
<dbReference type="InterPro" id="IPR006140">
    <property type="entry name" value="D-isomer_DH_NAD-bd"/>
</dbReference>
<comment type="caution">
    <text evidence="5">Lacks conserved residue(s) required for the propagation of feature annotation.</text>
</comment>
<dbReference type="GO" id="GO:0036001">
    <property type="term" value="P:'de novo' pyridoxal 5'-phosphate biosynthetic process"/>
    <property type="evidence" value="ECO:0007669"/>
    <property type="project" value="TreeGrafter"/>
</dbReference>
<reference evidence="10" key="1">
    <citation type="submission" date="2016-02" db="EMBL/GenBank/DDBJ databases">
        <authorList>
            <person name="Schultz-Johansen M."/>
            <person name="Glaring M.A."/>
            <person name="Bech P.K."/>
            <person name="Stougaard P."/>
        </authorList>
    </citation>
    <scope>NUCLEOTIDE SEQUENCE [LARGE SCALE GENOMIC DNA]</scope>
    <source>
        <strain evidence="10">S66</strain>
    </source>
</reference>
<organism evidence="9 10">
    <name type="scientific">Paraglaciecola hydrolytica</name>
    <dbReference type="NCBI Taxonomy" id="1799789"/>
    <lineage>
        <taxon>Bacteria</taxon>
        <taxon>Pseudomonadati</taxon>
        <taxon>Pseudomonadota</taxon>
        <taxon>Gammaproteobacteria</taxon>
        <taxon>Alteromonadales</taxon>
        <taxon>Alteromonadaceae</taxon>
        <taxon>Paraglaciecola</taxon>
    </lineage>
</organism>
<comment type="similarity">
    <text evidence="5">Belongs to the D-isomer specific 2-hydroxyacid dehydrogenase family. PdxB subfamily.</text>
</comment>
<keyword evidence="3 5" id="KW-0520">NAD</keyword>
<keyword evidence="10" id="KW-1185">Reference proteome</keyword>
<comment type="caution">
    <text evidence="9">The sequence shown here is derived from an EMBL/GenBank/DDBJ whole genome shotgun (WGS) entry which is preliminary data.</text>
</comment>
<feature type="binding site" evidence="5">
    <location>
        <position position="67"/>
    </location>
    <ligand>
        <name>substrate</name>
    </ligand>
</feature>
<accession>A0A136A2S4</accession>
<feature type="binding site" evidence="5">
    <location>
        <position position="257"/>
    </location>
    <ligand>
        <name>NAD(+)</name>
        <dbReference type="ChEBI" id="CHEBI:57540"/>
    </ligand>
</feature>
<feature type="binding site" evidence="5">
    <location>
        <position position="232"/>
    </location>
    <ligand>
        <name>NAD(+)</name>
        <dbReference type="ChEBI" id="CHEBI:57540"/>
    </ligand>
</feature>
<dbReference type="Pfam" id="PF00389">
    <property type="entry name" value="2-Hacid_dh"/>
    <property type="match status" value="1"/>
</dbReference>
<feature type="domain" description="D-isomer specific 2-hydroxyacid dehydrogenase catalytic" evidence="6">
    <location>
        <begin position="9"/>
        <end position="279"/>
    </location>
</feature>
<feature type="active site" description="Proton donor" evidence="5">
    <location>
        <position position="254"/>
    </location>
</feature>
<comment type="function">
    <text evidence="5">Catalyzes the oxidation of erythronate-4-phosphate to 3-hydroxy-2-oxo-4-phosphonooxybutanoate.</text>
</comment>
<evidence type="ECO:0000256" key="3">
    <source>
        <dbReference type="ARBA" id="ARBA00023027"/>
    </source>
</evidence>
<name>A0A136A2S4_9ALTE</name>
<dbReference type="STRING" id="1799789.AX660_14925"/>
<evidence type="ECO:0000256" key="4">
    <source>
        <dbReference type="ARBA" id="ARBA00023096"/>
    </source>
</evidence>
<dbReference type="Gene3D" id="3.30.1370.170">
    <property type="match status" value="1"/>
</dbReference>
<dbReference type="InterPro" id="IPR036291">
    <property type="entry name" value="NAD(P)-bd_dom_sf"/>
</dbReference>
<dbReference type="GO" id="GO:0008615">
    <property type="term" value="P:pyridoxine biosynthetic process"/>
    <property type="evidence" value="ECO:0007669"/>
    <property type="project" value="UniProtKB-UniRule"/>
</dbReference>
<dbReference type="EMBL" id="LSNE01000005">
    <property type="protein sequence ID" value="KXI29420.1"/>
    <property type="molecule type" value="Genomic_DNA"/>
</dbReference>
<dbReference type="CDD" id="cd12158">
    <property type="entry name" value="ErythrP_dh"/>
    <property type="match status" value="1"/>
</dbReference>
<comment type="pathway">
    <text evidence="5">Cofactor biosynthesis; pyridoxine 5'-phosphate biosynthesis; pyridoxine 5'-phosphate from D-erythrose 4-phosphate: step 2/5.</text>
</comment>
<dbReference type="UniPathway" id="UPA00244">
    <property type="reaction ID" value="UER00310"/>
</dbReference>
<dbReference type="InterPro" id="IPR024531">
    <property type="entry name" value="Erythronate-4-P_DHase_dimer"/>
</dbReference>
<keyword evidence="2 5" id="KW-0560">Oxidoreductase</keyword>
<feature type="domain" description="Erythronate-4-phosphate dehydrogenase dimerisation" evidence="8">
    <location>
        <begin position="293"/>
        <end position="369"/>
    </location>
</feature>
<dbReference type="InterPro" id="IPR020921">
    <property type="entry name" value="Erythronate-4-P_DHase"/>
</dbReference>
<dbReference type="RefSeq" id="WP_068376877.1">
    <property type="nucleotide sequence ID" value="NZ_LSNE01000005.1"/>
</dbReference>
<dbReference type="SUPFAM" id="SSF52283">
    <property type="entry name" value="Formate/glycerate dehydrogenase catalytic domain-like"/>
    <property type="match status" value="1"/>
</dbReference>
<evidence type="ECO:0000313" key="9">
    <source>
        <dbReference type="EMBL" id="KXI29420.1"/>
    </source>
</evidence>
<dbReference type="GO" id="GO:0046983">
    <property type="term" value="F:protein dimerization activity"/>
    <property type="evidence" value="ECO:0007669"/>
    <property type="project" value="InterPro"/>
</dbReference>
<dbReference type="GO" id="GO:0005829">
    <property type="term" value="C:cytosol"/>
    <property type="evidence" value="ECO:0007669"/>
    <property type="project" value="TreeGrafter"/>
</dbReference>
<dbReference type="Pfam" id="PF11890">
    <property type="entry name" value="DUF3410"/>
    <property type="match status" value="1"/>
</dbReference>
<dbReference type="Proteomes" id="UP000070299">
    <property type="component" value="Unassembled WGS sequence"/>
</dbReference>
<evidence type="ECO:0000259" key="6">
    <source>
        <dbReference type="Pfam" id="PF00389"/>
    </source>
</evidence>
<feature type="active site" evidence="5">
    <location>
        <position position="237"/>
    </location>
</feature>
<dbReference type="AlphaFoldDB" id="A0A136A2S4"/>
<dbReference type="PANTHER" id="PTHR42938">
    <property type="entry name" value="FORMATE DEHYDROGENASE 1"/>
    <property type="match status" value="1"/>
</dbReference>
<dbReference type="GO" id="GO:0051287">
    <property type="term" value="F:NAD binding"/>
    <property type="evidence" value="ECO:0007669"/>
    <property type="project" value="InterPro"/>
</dbReference>
<evidence type="ECO:0000256" key="5">
    <source>
        <dbReference type="HAMAP-Rule" id="MF_01825"/>
    </source>
</evidence>
<sequence>MKIYYEDSMPYAAEFFADLGDCQVFSHKSITAKQLADADVLLVRSTTKVNAELLAHTRNLKFVGTATAGTNHVDKKYLTERGIPFQSAAGCNAVAVAEYVLSSLFIMANKLGWQLQDKTVGIVGAGHVGTALQQKLTALGIAYQLCDPPLQDAGDQRSFVDMDSIMQCDVITLHVPLVTQGKYPTAKLFDALRLAQLNEQQVLINACRGEVLDNAGALALFEQGKKLNLVLDVWENEPNINLDLVPHVALGTAHIAGHTIEGKARGTEMLYQAVCELYQVPATKKLSDYLPVELHCLAIKPELSAWQNFEQLVLEVYNIASDNQEFMATVNSAEQFGYIRKHYPIRREFSAIKVNTGNFAQSKAIYALGFAKGE</sequence>
<comment type="subcellular location">
    <subcellularLocation>
        <location evidence="5">Cytoplasm</location>
    </subcellularLocation>
</comment>
<dbReference type="EC" id="1.1.1.290" evidence="5"/>
<dbReference type="SUPFAM" id="SSF51735">
    <property type="entry name" value="NAD(P)-binding Rossmann-fold domains"/>
    <property type="match status" value="1"/>
</dbReference>
<proteinExistence type="inferred from homology"/>
<feature type="domain" description="D-isomer specific 2-hydroxyacid dehydrogenase NAD-binding" evidence="7">
    <location>
        <begin position="109"/>
        <end position="255"/>
    </location>
</feature>
<comment type="catalytic activity">
    <reaction evidence="5">
        <text>4-phospho-D-erythronate + NAD(+) = (R)-3-hydroxy-2-oxo-4-phosphooxybutanoate + NADH + H(+)</text>
        <dbReference type="Rhea" id="RHEA:18829"/>
        <dbReference type="ChEBI" id="CHEBI:15378"/>
        <dbReference type="ChEBI" id="CHEBI:57540"/>
        <dbReference type="ChEBI" id="CHEBI:57945"/>
        <dbReference type="ChEBI" id="CHEBI:58538"/>
        <dbReference type="ChEBI" id="CHEBI:58766"/>
        <dbReference type="EC" id="1.1.1.290"/>
    </reaction>
</comment>
<feature type="binding site" evidence="5">
    <location>
        <position position="45"/>
    </location>
    <ligand>
        <name>substrate</name>
    </ligand>
</feature>
<dbReference type="InterPro" id="IPR038251">
    <property type="entry name" value="PdxB_dimer_sf"/>
</dbReference>
<feature type="active site" evidence="5">
    <location>
        <position position="208"/>
    </location>
</feature>
<evidence type="ECO:0000256" key="2">
    <source>
        <dbReference type="ARBA" id="ARBA00023002"/>
    </source>
</evidence>
<feature type="binding site" evidence="5">
    <location>
        <position position="147"/>
    </location>
    <ligand>
        <name>NAD(+)</name>
        <dbReference type="ChEBI" id="CHEBI:57540"/>
    </ligand>
</feature>